<name>A0AAV0WQB4_9HEMI</name>
<evidence type="ECO:0000313" key="2">
    <source>
        <dbReference type="EMBL" id="CAI6358130.1"/>
    </source>
</evidence>
<organism evidence="2 3">
    <name type="scientific">Macrosiphum euphorbiae</name>
    <name type="common">potato aphid</name>
    <dbReference type="NCBI Taxonomy" id="13131"/>
    <lineage>
        <taxon>Eukaryota</taxon>
        <taxon>Metazoa</taxon>
        <taxon>Ecdysozoa</taxon>
        <taxon>Arthropoda</taxon>
        <taxon>Hexapoda</taxon>
        <taxon>Insecta</taxon>
        <taxon>Pterygota</taxon>
        <taxon>Neoptera</taxon>
        <taxon>Paraneoptera</taxon>
        <taxon>Hemiptera</taxon>
        <taxon>Sternorrhyncha</taxon>
        <taxon>Aphidomorpha</taxon>
        <taxon>Aphidoidea</taxon>
        <taxon>Aphididae</taxon>
        <taxon>Macrosiphini</taxon>
        <taxon>Macrosiphum</taxon>
    </lineage>
</organism>
<gene>
    <name evidence="2" type="ORF">MEUPH1_LOCUS13681</name>
</gene>
<reference evidence="2 3" key="1">
    <citation type="submission" date="2023-01" db="EMBL/GenBank/DDBJ databases">
        <authorList>
            <person name="Whitehead M."/>
        </authorList>
    </citation>
    <scope>NUCLEOTIDE SEQUENCE [LARGE SCALE GENOMIC DNA]</scope>
</reference>
<protein>
    <submittedName>
        <fullName evidence="2">Uncharacterized protein</fullName>
    </submittedName>
</protein>
<evidence type="ECO:0000256" key="1">
    <source>
        <dbReference type="SAM" id="MobiDB-lite"/>
    </source>
</evidence>
<proteinExistence type="predicted"/>
<keyword evidence="3" id="KW-1185">Reference proteome</keyword>
<dbReference type="AlphaFoldDB" id="A0AAV0WQB4"/>
<evidence type="ECO:0000313" key="3">
    <source>
        <dbReference type="Proteomes" id="UP001160148"/>
    </source>
</evidence>
<sequence length="114" mass="12967">MNALDIIKIEIDRQFLLSQRQKGRIGCMHGRDKNLQKTEEGKINRLEAVTKRKKTAYTEIELTSRTVDSEVIFSPSSDSDSDAGENIPNKPLDVEKLPNSQTFLHLKIEVIKTL</sequence>
<accession>A0AAV0WQB4</accession>
<dbReference type="EMBL" id="CARXXK010000002">
    <property type="protein sequence ID" value="CAI6358130.1"/>
    <property type="molecule type" value="Genomic_DNA"/>
</dbReference>
<comment type="caution">
    <text evidence="2">The sequence shown here is derived from an EMBL/GenBank/DDBJ whole genome shotgun (WGS) entry which is preliminary data.</text>
</comment>
<feature type="region of interest" description="Disordered" evidence="1">
    <location>
        <begin position="71"/>
        <end position="94"/>
    </location>
</feature>
<dbReference type="Proteomes" id="UP001160148">
    <property type="component" value="Unassembled WGS sequence"/>
</dbReference>